<dbReference type="Proteomes" id="UP000580856">
    <property type="component" value="Unassembled WGS sequence"/>
</dbReference>
<evidence type="ECO:0000259" key="1">
    <source>
        <dbReference type="Pfam" id="PF05050"/>
    </source>
</evidence>
<evidence type="ECO:0000313" key="2">
    <source>
        <dbReference type="EMBL" id="NJB69074.1"/>
    </source>
</evidence>
<dbReference type="GO" id="GO:0008168">
    <property type="term" value="F:methyltransferase activity"/>
    <property type="evidence" value="ECO:0007669"/>
    <property type="project" value="UniProtKB-KW"/>
</dbReference>
<dbReference type="GO" id="GO:0032259">
    <property type="term" value="P:methylation"/>
    <property type="evidence" value="ECO:0007669"/>
    <property type="project" value="UniProtKB-KW"/>
</dbReference>
<dbReference type="SUPFAM" id="SSF53335">
    <property type="entry name" value="S-adenosyl-L-methionine-dependent methyltransferases"/>
    <property type="match status" value="1"/>
</dbReference>
<dbReference type="Gene3D" id="3.40.50.150">
    <property type="entry name" value="Vaccinia Virus protein VP39"/>
    <property type="match status" value="1"/>
</dbReference>
<protein>
    <submittedName>
        <fullName evidence="2">FkbM family methyltransferase</fullName>
    </submittedName>
</protein>
<dbReference type="RefSeq" id="WP_167942161.1">
    <property type="nucleotide sequence ID" value="NZ_JAATJA010000003.1"/>
</dbReference>
<dbReference type="EMBL" id="JAATJA010000003">
    <property type="protein sequence ID" value="NJB69074.1"/>
    <property type="molecule type" value="Genomic_DNA"/>
</dbReference>
<dbReference type="Pfam" id="PF05050">
    <property type="entry name" value="Methyltransf_21"/>
    <property type="match status" value="1"/>
</dbReference>
<gene>
    <name evidence="2" type="ORF">GGQ74_002768</name>
</gene>
<dbReference type="AlphaFoldDB" id="A0A846QVD0"/>
<comment type="caution">
    <text evidence="2">The sequence shown here is derived from an EMBL/GenBank/DDBJ whole genome shotgun (WGS) entry which is preliminary data.</text>
</comment>
<keyword evidence="3" id="KW-1185">Reference proteome</keyword>
<accession>A0A846QVD0</accession>
<dbReference type="InterPro" id="IPR006342">
    <property type="entry name" value="FkbM_mtfrase"/>
</dbReference>
<keyword evidence="2" id="KW-0489">Methyltransferase</keyword>
<name>A0A846QVD0_9BACT</name>
<sequence>MALALVGDVALSVFPSPLSREQHAAGVAAMREEYGQFQFSKFDLGSLGCGQYDLGPFCSVVENDVVLDIGGCYGDTMCKFWRQAGVGGEIHVFEPVEENRRSILSVLQEMGGPGNVFVVPYGAWDCSAIADIFVDSGCSSLTGGCFERECPEFEKVKLKTIDDYVAENGLRSVDFIKMDIEGAEEKALLGASETIARYRPKLAISVYHRFDDLTRIPAVILEAFPGYRFNMRHYHRGFFETVLYAVAGR</sequence>
<proteinExistence type="predicted"/>
<reference evidence="2 3" key="1">
    <citation type="submission" date="2020-03" db="EMBL/GenBank/DDBJ databases">
        <title>Genomic Encyclopedia of Type Strains, Phase IV (KMG-IV): sequencing the most valuable type-strain genomes for metagenomic binning, comparative biology and taxonomic classification.</title>
        <authorList>
            <person name="Goeker M."/>
        </authorList>
    </citation>
    <scope>NUCLEOTIDE SEQUENCE [LARGE SCALE GENOMIC DNA]</scope>
    <source>
        <strain evidence="2 3">DSM 24233</strain>
    </source>
</reference>
<organism evidence="2 3">
    <name type="scientific">Desulfobaculum xiamenense</name>
    <dbReference type="NCBI Taxonomy" id="995050"/>
    <lineage>
        <taxon>Bacteria</taxon>
        <taxon>Pseudomonadati</taxon>
        <taxon>Thermodesulfobacteriota</taxon>
        <taxon>Desulfovibrionia</taxon>
        <taxon>Desulfovibrionales</taxon>
        <taxon>Desulfovibrionaceae</taxon>
        <taxon>Desulfobaculum</taxon>
    </lineage>
</organism>
<evidence type="ECO:0000313" key="3">
    <source>
        <dbReference type="Proteomes" id="UP000580856"/>
    </source>
</evidence>
<feature type="domain" description="Methyltransferase FkbM" evidence="1">
    <location>
        <begin position="68"/>
        <end position="210"/>
    </location>
</feature>
<keyword evidence="2" id="KW-0808">Transferase</keyword>
<dbReference type="NCBIfam" id="TIGR01444">
    <property type="entry name" value="fkbM_fam"/>
    <property type="match status" value="1"/>
</dbReference>
<dbReference type="PANTHER" id="PTHR34203">
    <property type="entry name" value="METHYLTRANSFERASE, FKBM FAMILY PROTEIN"/>
    <property type="match status" value="1"/>
</dbReference>
<dbReference type="InterPro" id="IPR052514">
    <property type="entry name" value="SAM-dependent_MTase"/>
</dbReference>
<dbReference type="PANTHER" id="PTHR34203:SF15">
    <property type="entry name" value="SLL1173 PROTEIN"/>
    <property type="match status" value="1"/>
</dbReference>
<dbReference type="InterPro" id="IPR029063">
    <property type="entry name" value="SAM-dependent_MTases_sf"/>
</dbReference>